<comment type="caution">
    <text evidence="1">The sequence shown here is derived from an EMBL/GenBank/DDBJ whole genome shotgun (WGS) entry which is preliminary data.</text>
</comment>
<keyword evidence="2" id="KW-1185">Reference proteome</keyword>
<evidence type="ECO:0000313" key="1">
    <source>
        <dbReference type="EMBL" id="MFC0270792.1"/>
    </source>
</evidence>
<dbReference type="InterPro" id="IPR035379">
    <property type="entry name" value="YkpC-like"/>
</dbReference>
<organism evidence="1 2">
    <name type="scientific">Metabacillus herbersteinensis</name>
    <dbReference type="NCBI Taxonomy" id="283816"/>
    <lineage>
        <taxon>Bacteria</taxon>
        <taxon>Bacillati</taxon>
        <taxon>Bacillota</taxon>
        <taxon>Bacilli</taxon>
        <taxon>Bacillales</taxon>
        <taxon>Bacillaceae</taxon>
        <taxon>Metabacillus</taxon>
    </lineage>
</organism>
<accession>A0ABV6GCW4</accession>
<dbReference type="Pfam" id="PF17447">
    <property type="entry name" value="YkpC"/>
    <property type="match status" value="1"/>
</dbReference>
<evidence type="ECO:0000313" key="2">
    <source>
        <dbReference type="Proteomes" id="UP001589854"/>
    </source>
</evidence>
<reference evidence="1 2" key="1">
    <citation type="submission" date="2024-09" db="EMBL/GenBank/DDBJ databases">
        <authorList>
            <person name="Sun Q."/>
            <person name="Mori K."/>
        </authorList>
    </citation>
    <scope>NUCLEOTIDE SEQUENCE [LARGE SCALE GENOMIC DNA]</scope>
    <source>
        <strain evidence="1 2">CCM 7228</strain>
    </source>
</reference>
<protein>
    <submittedName>
        <fullName evidence="1">Protein YkpC</fullName>
    </submittedName>
</protein>
<proteinExistence type="predicted"/>
<dbReference type="EMBL" id="JBHLVO010000002">
    <property type="protein sequence ID" value="MFC0270792.1"/>
    <property type="molecule type" value="Genomic_DNA"/>
</dbReference>
<sequence length="43" mass="4661">MKDLSRRMIISLTLASIILGGMSVTFANMPPSSTKDYVTVEGK</sequence>
<dbReference type="RefSeq" id="WP_378931111.1">
    <property type="nucleotide sequence ID" value="NZ_JBHLVO010000002.1"/>
</dbReference>
<gene>
    <name evidence="1" type="ORF">ACFFIX_04910</name>
</gene>
<dbReference type="Proteomes" id="UP001589854">
    <property type="component" value="Unassembled WGS sequence"/>
</dbReference>
<name>A0ABV6GCW4_9BACI</name>